<dbReference type="KEGG" id="lcc:B488_04790"/>
<dbReference type="EMBL" id="CP003789">
    <property type="protein sequence ID" value="AGA64471.1"/>
    <property type="molecule type" value="Genomic_DNA"/>
</dbReference>
<accession>L0EVQ2</accession>
<evidence type="ECO:0000313" key="2">
    <source>
        <dbReference type="Proteomes" id="UP000010799"/>
    </source>
</evidence>
<name>L0EVQ2_LIBCB</name>
<proteinExistence type="predicted"/>
<keyword evidence="2" id="KW-1185">Reference proteome</keyword>
<dbReference type="HOGENOM" id="CLU_1308888_0_0_5"/>
<protein>
    <submittedName>
        <fullName evidence="1">Uncharacterized protein</fullName>
    </submittedName>
</protein>
<dbReference type="Proteomes" id="UP000010799">
    <property type="component" value="Chromosome"/>
</dbReference>
<evidence type="ECO:0000313" key="1">
    <source>
        <dbReference type="EMBL" id="AGA64471.1"/>
    </source>
</evidence>
<organism evidence="1 2">
    <name type="scientific">Liberibacter crescens (strain BT-1)</name>
    <dbReference type="NCBI Taxonomy" id="1215343"/>
    <lineage>
        <taxon>Bacteria</taxon>
        <taxon>Pseudomonadati</taxon>
        <taxon>Pseudomonadota</taxon>
        <taxon>Alphaproteobacteria</taxon>
        <taxon>Hyphomicrobiales</taxon>
        <taxon>Rhizobiaceae</taxon>
        <taxon>Liberibacter</taxon>
    </lineage>
</organism>
<reference evidence="1 2" key="1">
    <citation type="journal article" date="2012" name="Stand. Genomic Sci.">
        <title>Complete genome sequence of Liberibacter crescens BT-1.</title>
        <authorList>
            <person name="Leonard M.T."/>
            <person name="Fagen J.R."/>
            <person name="Davis-Richardson A.G."/>
            <person name="Davis M.J."/>
            <person name="Triplett E.W."/>
        </authorList>
    </citation>
    <scope>NUCLEOTIDE SEQUENCE [LARGE SCALE GENOMIC DNA]</scope>
    <source>
        <strain evidence="1 2">BT-1</strain>
    </source>
</reference>
<sequence length="210" mass="24454">MCLLRIIFRENKKAEENEKLFKEKEESLIKRIAYLEKRMEVKPLLNIERIPFSSSLGFLSFIKLEISNPGSEAIIISNLKIKSPAYFCALVGLLDITPWKHPKDINKWYLSEKKAAKIFSLFDEEGRKKIEKELKISQEIEVNSFIKPYDKIQLFYGLYHPQEEIENINNVLRDIGIVSNEQALKPITKVVDENAWPPEYRNALDSLLPA</sequence>
<dbReference type="AlphaFoldDB" id="L0EVQ2"/>
<gene>
    <name evidence="1" type="ordered locus">B488_04790</name>
</gene>
<dbReference type="PATRIC" id="fig|1215343.11.peg.488"/>